<evidence type="ECO:0000313" key="1">
    <source>
        <dbReference type="EMBL" id="PWN51261.1"/>
    </source>
</evidence>
<feature type="non-terminal residue" evidence="1">
    <location>
        <position position="1"/>
    </location>
</feature>
<sequence length="193" mass="20076">LCDKIKALMRSSAQPVSIIASFLPEEEGGKGHAGRNSSPTSPSARQGRLVHGATLSSFSSISLSPPLISFSLKTPSRMADALIRGSSSGEPHFILNVLSHLQADAAAAFSRPGLVPFLHDQDPSDKAHPFEAQETFPSTHAGGIPVFRKSLGSLACSVVNLLDLSKVEGGVPASASNGNGTSILFIARVHAIE</sequence>
<gene>
    <name evidence="1" type="ORF">IE53DRAFT_305139</name>
</gene>
<dbReference type="Proteomes" id="UP000245626">
    <property type="component" value="Unassembled WGS sequence"/>
</dbReference>
<accession>A0ACD0NZS0</accession>
<evidence type="ECO:0000313" key="2">
    <source>
        <dbReference type="Proteomes" id="UP000245626"/>
    </source>
</evidence>
<name>A0ACD0NZS0_9BASI</name>
<dbReference type="EMBL" id="KZ819857">
    <property type="protein sequence ID" value="PWN51261.1"/>
    <property type="molecule type" value="Genomic_DNA"/>
</dbReference>
<protein>
    <submittedName>
        <fullName evidence="1">Uncharacterized protein</fullName>
    </submittedName>
</protein>
<organism evidence="1 2">
    <name type="scientific">Violaceomyces palustris</name>
    <dbReference type="NCBI Taxonomy" id="1673888"/>
    <lineage>
        <taxon>Eukaryota</taxon>
        <taxon>Fungi</taxon>
        <taxon>Dikarya</taxon>
        <taxon>Basidiomycota</taxon>
        <taxon>Ustilaginomycotina</taxon>
        <taxon>Ustilaginomycetes</taxon>
        <taxon>Violaceomycetales</taxon>
        <taxon>Violaceomycetaceae</taxon>
        <taxon>Violaceomyces</taxon>
    </lineage>
</organism>
<feature type="non-terminal residue" evidence="1">
    <location>
        <position position="193"/>
    </location>
</feature>
<proteinExistence type="predicted"/>
<keyword evidence="2" id="KW-1185">Reference proteome</keyword>
<reference evidence="1 2" key="1">
    <citation type="journal article" date="2018" name="Mol. Biol. Evol.">
        <title>Broad Genomic Sampling Reveals a Smut Pathogenic Ancestry of the Fungal Clade Ustilaginomycotina.</title>
        <authorList>
            <person name="Kijpornyongpan T."/>
            <person name="Mondo S.J."/>
            <person name="Barry K."/>
            <person name="Sandor L."/>
            <person name="Lee J."/>
            <person name="Lipzen A."/>
            <person name="Pangilinan J."/>
            <person name="LaButti K."/>
            <person name="Hainaut M."/>
            <person name="Henrissat B."/>
            <person name="Grigoriev I.V."/>
            <person name="Spatafora J.W."/>
            <person name="Aime M.C."/>
        </authorList>
    </citation>
    <scope>NUCLEOTIDE SEQUENCE [LARGE SCALE GENOMIC DNA]</scope>
    <source>
        <strain evidence="1 2">SA 807</strain>
    </source>
</reference>